<evidence type="ECO:0000313" key="2">
    <source>
        <dbReference type="EMBL" id="KAK7351754.1"/>
    </source>
</evidence>
<gene>
    <name evidence="2" type="ORF">VNO77_11425</name>
</gene>
<organism evidence="2 3">
    <name type="scientific">Canavalia gladiata</name>
    <name type="common">Sword bean</name>
    <name type="synonym">Dolichos gladiatus</name>
    <dbReference type="NCBI Taxonomy" id="3824"/>
    <lineage>
        <taxon>Eukaryota</taxon>
        <taxon>Viridiplantae</taxon>
        <taxon>Streptophyta</taxon>
        <taxon>Embryophyta</taxon>
        <taxon>Tracheophyta</taxon>
        <taxon>Spermatophyta</taxon>
        <taxon>Magnoliopsida</taxon>
        <taxon>eudicotyledons</taxon>
        <taxon>Gunneridae</taxon>
        <taxon>Pentapetalae</taxon>
        <taxon>rosids</taxon>
        <taxon>fabids</taxon>
        <taxon>Fabales</taxon>
        <taxon>Fabaceae</taxon>
        <taxon>Papilionoideae</taxon>
        <taxon>50 kb inversion clade</taxon>
        <taxon>NPAAA clade</taxon>
        <taxon>indigoferoid/millettioid clade</taxon>
        <taxon>Phaseoleae</taxon>
        <taxon>Canavalia</taxon>
    </lineage>
</organism>
<feature type="compositionally biased region" description="Polar residues" evidence="1">
    <location>
        <begin position="91"/>
        <end position="100"/>
    </location>
</feature>
<evidence type="ECO:0000256" key="1">
    <source>
        <dbReference type="SAM" id="MobiDB-lite"/>
    </source>
</evidence>
<dbReference type="InterPro" id="IPR040305">
    <property type="entry name" value="At1g75730-like"/>
</dbReference>
<feature type="compositionally biased region" description="Basic and acidic residues" evidence="1">
    <location>
        <begin position="1"/>
        <end position="11"/>
    </location>
</feature>
<proteinExistence type="predicted"/>
<feature type="region of interest" description="Disordered" evidence="1">
    <location>
        <begin position="72"/>
        <end position="104"/>
    </location>
</feature>
<accession>A0AAN9QY87</accession>
<feature type="region of interest" description="Disordered" evidence="1">
    <location>
        <begin position="1"/>
        <end position="23"/>
    </location>
</feature>
<reference evidence="2 3" key="1">
    <citation type="submission" date="2024-01" db="EMBL/GenBank/DDBJ databases">
        <title>The genomes of 5 underutilized Papilionoideae crops provide insights into root nodulation and disease resistanc.</title>
        <authorList>
            <person name="Jiang F."/>
        </authorList>
    </citation>
    <scope>NUCLEOTIDE SEQUENCE [LARGE SCALE GENOMIC DNA]</scope>
    <source>
        <strain evidence="2">LVBAO_FW01</strain>
        <tissue evidence="2">Leaves</tissue>
    </source>
</reference>
<evidence type="ECO:0000313" key="3">
    <source>
        <dbReference type="Proteomes" id="UP001367508"/>
    </source>
</evidence>
<feature type="compositionally biased region" description="Basic residues" evidence="1">
    <location>
        <begin position="211"/>
        <end position="220"/>
    </location>
</feature>
<feature type="region of interest" description="Disordered" evidence="1">
    <location>
        <begin position="168"/>
        <end position="226"/>
    </location>
</feature>
<keyword evidence="3" id="KW-1185">Reference proteome</keyword>
<protein>
    <submittedName>
        <fullName evidence="2">Uncharacterized protein</fullName>
    </submittedName>
</protein>
<comment type="caution">
    <text evidence="2">The sequence shown here is derived from an EMBL/GenBank/DDBJ whole genome shotgun (WGS) entry which is preliminary data.</text>
</comment>
<dbReference type="PANTHER" id="PTHR34792:SF1">
    <property type="entry name" value="OS02G0121500 PROTEIN"/>
    <property type="match status" value="1"/>
</dbReference>
<feature type="region of interest" description="Disordered" evidence="1">
    <location>
        <begin position="256"/>
        <end position="300"/>
    </location>
</feature>
<name>A0AAN9QY87_CANGL</name>
<sequence>MDAFGRVKDGEVWQSRRKHDTAPENEIIINGASTSNLKTELHSNSQRPSTGVCSPHPTLNRHVLLTHSPKMDKSGEAMRGFSSAKRHTNKQESQSASSGGRNLIPAGLNAVKFSEKSKKEKVRSLSAVAKALSSYQMGCHLSDSHKPNATATNKVKLPTKFLDNCNGVDHHASVPRKIRSAMKKRSRESILSDSEKVNHKMNGMESPPKDGKKKSKKRRSQYGLTRHVLPGPITKDEEEVVETLYALAGMFPYNGSNARSEPDGESLPENSTVLEDQEESQSADATIEASGATPDAGEKSEKISSLNKIIGQKQTDFPGSEKFLAATYGTSSQINLQAMPVMMVGGNGGKVELHDPELSLEMGLNVPTQSHISQTGGQSDVEVQTAGGIDCKQEQRVIKHQKETEGSALWPGLSPWASAGTSASYLQCSVAEAPVDWVNTAICASKQDLMESCSSGGKISEVVLHKNLRKRCAAHVHISHLIRSLEVPKRQMGKKPELYECYQMRVHQGSKCEVQMETHNLNWMRNGNSSAAGIAHSVTTRNFHETKNSILQHRGHYHEISQTSPTPGVYGPHNQSFNFLYLSTGGNELKVNRSFNKGEGKLEPLSKSQVPYFPSLQQQHGLMPIQSQYTSTSFLDQLPVAGPQVRLQQAHYYGTPLRGTHYSSTVSYKQQHQSFWAVQLAAQCGSAVNCSITGRAQYPNWLSGRPDSCAASSCAQVILPHSPEALGSKITSISEQQLLTLASSLTPSSRSTANGLGIHLPSSLCEESKGRFRSSCGTPSLQLLCDERI</sequence>
<dbReference type="AlphaFoldDB" id="A0AAN9QY87"/>
<dbReference type="PANTHER" id="PTHR34792">
    <property type="entry name" value="OS02G0121500 PROTEIN"/>
    <property type="match status" value="1"/>
</dbReference>
<dbReference type="Proteomes" id="UP001367508">
    <property type="component" value="Unassembled WGS sequence"/>
</dbReference>
<feature type="compositionally biased region" description="Basic residues" evidence="1">
    <location>
        <begin position="173"/>
        <end position="186"/>
    </location>
</feature>
<feature type="compositionally biased region" description="Basic and acidic residues" evidence="1">
    <location>
        <begin position="187"/>
        <end position="198"/>
    </location>
</feature>
<dbReference type="EMBL" id="JAYMYQ010000002">
    <property type="protein sequence ID" value="KAK7351754.1"/>
    <property type="molecule type" value="Genomic_DNA"/>
</dbReference>